<evidence type="ECO:0000313" key="1">
    <source>
        <dbReference type="EMBL" id="SHM85979.1"/>
    </source>
</evidence>
<protein>
    <submittedName>
        <fullName evidence="1">Uncharacterized protein</fullName>
    </submittedName>
</protein>
<proteinExistence type="predicted"/>
<name>A0A1M7M5R0_XYLRU</name>
<sequence>MIFAYIIYYLYLCTRKSEYCAGRGANNALINSDLAFENEVVEVPF</sequence>
<evidence type="ECO:0000313" key="2">
    <source>
        <dbReference type="Proteomes" id="UP000184280"/>
    </source>
</evidence>
<organism evidence="1 2">
    <name type="scientific">Xylanibacter ruminicola</name>
    <name type="common">Prevotella ruminicola</name>
    <dbReference type="NCBI Taxonomy" id="839"/>
    <lineage>
        <taxon>Bacteria</taxon>
        <taxon>Pseudomonadati</taxon>
        <taxon>Bacteroidota</taxon>
        <taxon>Bacteroidia</taxon>
        <taxon>Bacteroidales</taxon>
        <taxon>Prevotellaceae</taxon>
        <taxon>Xylanibacter</taxon>
    </lineage>
</organism>
<dbReference type="Proteomes" id="UP000184280">
    <property type="component" value="Unassembled WGS sequence"/>
</dbReference>
<dbReference type="EMBL" id="FRCJ01000007">
    <property type="protein sequence ID" value="SHM85979.1"/>
    <property type="molecule type" value="Genomic_DNA"/>
</dbReference>
<reference evidence="1 2" key="1">
    <citation type="submission" date="2016-11" db="EMBL/GenBank/DDBJ databases">
        <authorList>
            <person name="Jaros S."/>
            <person name="Januszkiewicz K."/>
            <person name="Wedrychowicz H."/>
        </authorList>
    </citation>
    <scope>NUCLEOTIDE SEQUENCE [LARGE SCALE GENOMIC DNA]</scope>
    <source>
        <strain evidence="1 2">BPI-34</strain>
    </source>
</reference>
<gene>
    <name evidence="1" type="ORF">SAMN04488494_2775</name>
</gene>
<accession>A0A1M7M5R0</accession>
<dbReference type="AlphaFoldDB" id="A0A1M7M5R0"/>